<dbReference type="Proteomes" id="UP000530424">
    <property type="component" value="Unassembled WGS sequence"/>
</dbReference>
<keyword evidence="3" id="KW-0804">Transcription</keyword>
<protein>
    <submittedName>
        <fullName evidence="5">DNA-binding MarR family transcriptional regulator</fullName>
    </submittedName>
</protein>
<reference evidence="5 6" key="1">
    <citation type="submission" date="2020-07" db="EMBL/GenBank/DDBJ databases">
        <title>Sequencing the genomes of 1000 actinobacteria strains.</title>
        <authorList>
            <person name="Klenk H.-P."/>
        </authorList>
    </citation>
    <scope>NUCLEOTIDE SEQUENCE [LARGE SCALE GENOMIC DNA]</scope>
    <source>
        <strain evidence="5 6">DSM 103833</strain>
    </source>
</reference>
<dbReference type="PRINTS" id="PR00598">
    <property type="entry name" value="HTHMARR"/>
</dbReference>
<dbReference type="PROSITE" id="PS01117">
    <property type="entry name" value="HTH_MARR_1"/>
    <property type="match status" value="1"/>
</dbReference>
<dbReference type="GO" id="GO:0003677">
    <property type="term" value="F:DNA binding"/>
    <property type="evidence" value="ECO:0007669"/>
    <property type="project" value="UniProtKB-KW"/>
</dbReference>
<evidence type="ECO:0000313" key="6">
    <source>
        <dbReference type="Proteomes" id="UP000530424"/>
    </source>
</evidence>
<feature type="domain" description="HTH marR-type" evidence="4">
    <location>
        <begin position="20"/>
        <end position="136"/>
    </location>
</feature>
<sequence>MPPRVSATADSGSGERADQRVDEWRTLLDRHARIGCALEKSLQNEHGLGLSEFEILDRLVDGEKGKYRMSDLASDIYLSQSALSRAVARLEEDGLVRRDMCTNDRRAIFVCLTDAGRKVAEQARPTHRAVLEQTWT</sequence>
<comment type="caution">
    <text evidence="5">The sequence shown here is derived from an EMBL/GenBank/DDBJ whole genome shotgun (WGS) entry which is preliminary data.</text>
</comment>
<dbReference type="PANTHER" id="PTHR33164:SF99">
    <property type="entry name" value="MARR FAMILY REGULATORY PROTEIN"/>
    <property type="match status" value="1"/>
</dbReference>
<name>A0A853BXS9_9ACTN</name>
<dbReference type="InterPro" id="IPR036388">
    <property type="entry name" value="WH-like_DNA-bd_sf"/>
</dbReference>
<gene>
    <name evidence="5" type="ORF">HNR19_000697</name>
</gene>
<dbReference type="InterPro" id="IPR036390">
    <property type="entry name" value="WH_DNA-bd_sf"/>
</dbReference>
<dbReference type="PROSITE" id="PS50995">
    <property type="entry name" value="HTH_MARR_2"/>
    <property type="match status" value="1"/>
</dbReference>
<dbReference type="Gene3D" id="1.10.10.10">
    <property type="entry name" value="Winged helix-like DNA-binding domain superfamily/Winged helix DNA-binding domain"/>
    <property type="match status" value="1"/>
</dbReference>
<dbReference type="Pfam" id="PF01047">
    <property type="entry name" value="MarR"/>
    <property type="match status" value="1"/>
</dbReference>
<evidence type="ECO:0000256" key="2">
    <source>
        <dbReference type="ARBA" id="ARBA00023125"/>
    </source>
</evidence>
<dbReference type="InterPro" id="IPR000835">
    <property type="entry name" value="HTH_MarR-typ"/>
</dbReference>
<organism evidence="5 6">
    <name type="scientific">Nocardioides thalensis</name>
    <dbReference type="NCBI Taxonomy" id="1914755"/>
    <lineage>
        <taxon>Bacteria</taxon>
        <taxon>Bacillati</taxon>
        <taxon>Actinomycetota</taxon>
        <taxon>Actinomycetes</taxon>
        <taxon>Propionibacteriales</taxon>
        <taxon>Nocardioidaceae</taxon>
        <taxon>Nocardioides</taxon>
    </lineage>
</organism>
<dbReference type="AlphaFoldDB" id="A0A853BXS9"/>
<dbReference type="EMBL" id="JACCFP010000001">
    <property type="protein sequence ID" value="NYI99998.1"/>
    <property type="molecule type" value="Genomic_DNA"/>
</dbReference>
<evidence type="ECO:0000259" key="4">
    <source>
        <dbReference type="PROSITE" id="PS50995"/>
    </source>
</evidence>
<evidence type="ECO:0000313" key="5">
    <source>
        <dbReference type="EMBL" id="NYI99998.1"/>
    </source>
</evidence>
<dbReference type="PANTHER" id="PTHR33164">
    <property type="entry name" value="TRANSCRIPTIONAL REGULATOR, MARR FAMILY"/>
    <property type="match status" value="1"/>
</dbReference>
<dbReference type="SMART" id="SM00347">
    <property type="entry name" value="HTH_MARR"/>
    <property type="match status" value="1"/>
</dbReference>
<keyword evidence="6" id="KW-1185">Reference proteome</keyword>
<keyword evidence="1" id="KW-0805">Transcription regulation</keyword>
<dbReference type="InterPro" id="IPR023187">
    <property type="entry name" value="Tscrpt_reg_MarR-type_CS"/>
</dbReference>
<keyword evidence="2 5" id="KW-0238">DNA-binding</keyword>
<dbReference type="InterPro" id="IPR039422">
    <property type="entry name" value="MarR/SlyA-like"/>
</dbReference>
<dbReference type="GO" id="GO:0006950">
    <property type="term" value="P:response to stress"/>
    <property type="evidence" value="ECO:0007669"/>
    <property type="project" value="TreeGrafter"/>
</dbReference>
<dbReference type="RefSeq" id="WP_179666647.1">
    <property type="nucleotide sequence ID" value="NZ_JACCFP010000001.1"/>
</dbReference>
<accession>A0A853BXS9</accession>
<proteinExistence type="predicted"/>
<evidence type="ECO:0000256" key="3">
    <source>
        <dbReference type="ARBA" id="ARBA00023163"/>
    </source>
</evidence>
<dbReference type="GO" id="GO:0003700">
    <property type="term" value="F:DNA-binding transcription factor activity"/>
    <property type="evidence" value="ECO:0007669"/>
    <property type="project" value="InterPro"/>
</dbReference>
<dbReference type="SUPFAM" id="SSF46785">
    <property type="entry name" value="Winged helix' DNA-binding domain"/>
    <property type="match status" value="1"/>
</dbReference>
<evidence type="ECO:0000256" key="1">
    <source>
        <dbReference type="ARBA" id="ARBA00023015"/>
    </source>
</evidence>